<comment type="caution">
    <text evidence="1">The sequence shown here is derived from an EMBL/GenBank/DDBJ whole genome shotgun (WGS) entry which is preliminary data.</text>
</comment>
<dbReference type="EMBL" id="CAMKVN010018085">
    <property type="protein sequence ID" value="CAI2198208.1"/>
    <property type="molecule type" value="Genomic_DNA"/>
</dbReference>
<dbReference type="AlphaFoldDB" id="A0A9W4T981"/>
<keyword evidence="2" id="KW-1185">Reference proteome</keyword>
<sequence>PSEGSLIDGQLAGKTDSSLMMICAIVPLEDLRASSCFFLFWVFHES</sequence>
<organism evidence="1 2">
    <name type="scientific">Funneliformis geosporum</name>
    <dbReference type="NCBI Taxonomy" id="1117311"/>
    <lineage>
        <taxon>Eukaryota</taxon>
        <taxon>Fungi</taxon>
        <taxon>Fungi incertae sedis</taxon>
        <taxon>Mucoromycota</taxon>
        <taxon>Glomeromycotina</taxon>
        <taxon>Glomeromycetes</taxon>
        <taxon>Glomerales</taxon>
        <taxon>Glomeraceae</taxon>
        <taxon>Funneliformis</taxon>
    </lineage>
</organism>
<accession>A0A9W4T981</accession>
<reference evidence="1" key="1">
    <citation type="submission" date="2022-08" db="EMBL/GenBank/DDBJ databases">
        <authorList>
            <person name="Kallberg Y."/>
            <person name="Tangrot J."/>
            <person name="Rosling A."/>
        </authorList>
    </citation>
    <scope>NUCLEOTIDE SEQUENCE</scope>
    <source>
        <strain evidence="1">Wild A</strain>
    </source>
</reference>
<evidence type="ECO:0000313" key="2">
    <source>
        <dbReference type="Proteomes" id="UP001153678"/>
    </source>
</evidence>
<proteinExistence type="predicted"/>
<protein>
    <submittedName>
        <fullName evidence="1">16376_t:CDS:1</fullName>
    </submittedName>
</protein>
<name>A0A9W4T981_9GLOM</name>
<gene>
    <name evidence="1" type="ORF">FWILDA_LOCUS18458</name>
</gene>
<feature type="non-terminal residue" evidence="1">
    <location>
        <position position="1"/>
    </location>
</feature>
<dbReference type="Proteomes" id="UP001153678">
    <property type="component" value="Unassembled WGS sequence"/>
</dbReference>
<evidence type="ECO:0000313" key="1">
    <source>
        <dbReference type="EMBL" id="CAI2198208.1"/>
    </source>
</evidence>